<feature type="signal peptide" evidence="7">
    <location>
        <begin position="1"/>
        <end position="21"/>
    </location>
</feature>
<evidence type="ECO:0000313" key="10">
    <source>
        <dbReference type="EMBL" id="TPG65692.1"/>
    </source>
</evidence>
<dbReference type="InterPro" id="IPR051470">
    <property type="entry name" value="Thiol:disulfide_interchange"/>
</dbReference>
<dbReference type="SUPFAM" id="SSF52833">
    <property type="entry name" value="Thioredoxin-like"/>
    <property type="match status" value="1"/>
</dbReference>
<accession>A0A502GW45</accession>
<dbReference type="InterPro" id="IPR036249">
    <property type="entry name" value="Thioredoxin-like_sf"/>
</dbReference>
<comment type="function">
    <text evidence="7">Required for disulfide bond formation in some periplasmic proteins. Acts by transferring its disulfide bond to other proteins and is reduced in the process.</text>
</comment>
<keyword evidence="5" id="KW-1015">Disulfide bond</keyword>
<dbReference type="PANTHER" id="PTHR35272">
    <property type="entry name" value="THIOL:DISULFIDE INTERCHANGE PROTEIN DSBC-RELATED"/>
    <property type="match status" value="1"/>
</dbReference>
<dbReference type="SUPFAM" id="SSF54423">
    <property type="entry name" value="DsbC/DsbG N-terminal domain-like"/>
    <property type="match status" value="1"/>
</dbReference>
<dbReference type="Gene3D" id="3.40.30.10">
    <property type="entry name" value="Glutaredoxin"/>
    <property type="match status" value="1"/>
</dbReference>
<dbReference type="InterPro" id="IPR012336">
    <property type="entry name" value="Thioredoxin-like_fold"/>
</dbReference>
<evidence type="ECO:0000259" key="9">
    <source>
        <dbReference type="Pfam" id="PF13098"/>
    </source>
</evidence>
<reference evidence="10 11" key="1">
    <citation type="journal article" date="2019" name="Environ. Microbiol.">
        <title>Species interactions and distinct microbial communities in high Arctic permafrost affected cryosols are associated with the CH4 and CO2 gas fluxes.</title>
        <authorList>
            <person name="Altshuler I."/>
            <person name="Hamel J."/>
            <person name="Turney S."/>
            <person name="Magnuson E."/>
            <person name="Levesque R."/>
            <person name="Greer C."/>
            <person name="Whyte L.G."/>
        </authorList>
    </citation>
    <scope>NUCLEOTIDE SEQUENCE [LARGE SCALE GENOMIC DNA]</scope>
    <source>
        <strain evidence="10 11">E3</strain>
    </source>
</reference>
<evidence type="ECO:0000256" key="3">
    <source>
        <dbReference type="ARBA" id="ARBA00022729"/>
    </source>
</evidence>
<dbReference type="Pfam" id="PF13098">
    <property type="entry name" value="Thioredoxin_2"/>
    <property type="match status" value="1"/>
</dbReference>
<dbReference type="AlphaFoldDB" id="A0A502GW45"/>
<evidence type="ECO:0000259" key="8">
    <source>
        <dbReference type="Pfam" id="PF10411"/>
    </source>
</evidence>
<feature type="domain" description="Disulphide bond isomerase DsbC/G N-terminal" evidence="8">
    <location>
        <begin position="21"/>
        <end position="90"/>
    </location>
</feature>
<evidence type="ECO:0000256" key="7">
    <source>
        <dbReference type="RuleBase" id="RU364038"/>
    </source>
</evidence>
<dbReference type="CDD" id="cd03020">
    <property type="entry name" value="DsbA_DsbC_DsbG"/>
    <property type="match status" value="1"/>
</dbReference>
<keyword evidence="3 7" id="KW-0732">Signal</keyword>
<dbReference type="PANTHER" id="PTHR35272:SF3">
    <property type="entry name" value="THIOL:DISULFIDE INTERCHANGE PROTEIN DSBC"/>
    <property type="match status" value="1"/>
</dbReference>
<comment type="similarity">
    <text evidence="2 7">Belongs to the thioredoxin family. DsbC subfamily.</text>
</comment>
<dbReference type="InterPro" id="IPR009094">
    <property type="entry name" value="DiS-bond_isomerase_DsbC/G_N_sf"/>
</dbReference>
<proteinExistence type="inferred from homology"/>
<dbReference type="Pfam" id="PF10411">
    <property type="entry name" value="DsbC_N"/>
    <property type="match status" value="1"/>
</dbReference>
<feature type="domain" description="Thioredoxin-like fold" evidence="9">
    <location>
        <begin position="118"/>
        <end position="236"/>
    </location>
</feature>
<dbReference type="InterPro" id="IPR033954">
    <property type="entry name" value="DiS-bond_Isoase_DsbC/G"/>
</dbReference>
<comment type="subcellular location">
    <subcellularLocation>
        <location evidence="1 7">Periplasm</location>
    </subcellularLocation>
</comment>
<evidence type="ECO:0000256" key="6">
    <source>
        <dbReference type="ARBA" id="ARBA00023284"/>
    </source>
</evidence>
<keyword evidence="6 7" id="KW-0676">Redox-active center</keyword>
<dbReference type="Gene3D" id="3.10.450.70">
    <property type="entry name" value="Disulphide bond isomerase, DsbC/G, N-terminal"/>
    <property type="match status" value="1"/>
</dbReference>
<sequence length="241" mass="26051">MRPLHVISATLLCFTASLALAESPEQAIRSSLKAIQPDLEIQTFVASPLPGIHEAHLSGGRVLYFSDDGRHMLQGYLFDFKDGKAVNLTEQIKNRAVAKELNAVPVSDMVVFSPEKPKTHITVFTDPDCGFCQKLHEEVPALNKAGIEVRYMAFPRQGAGSAAYNTLVSVWCADDRRSAMNKAKSREALAPANCENPVDEQLALGEVFGIQGTPAIVLADGTMISGYRPAAELAKIALSVK</sequence>
<name>A0A502GW45_9PSED</name>
<protein>
    <recommendedName>
        <fullName evidence="7">Thiol:disulfide interchange protein</fullName>
    </recommendedName>
</protein>
<dbReference type="EMBL" id="RCZE01000026">
    <property type="protein sequence ID" value="TPG65692.1"/>
    <property type="molecule type" value="Genomic_DNA"/>
</dbReference>
<organism evidence="10 11">
    <name type="scientific">Pseudomonas arsenicoxydans</name>
    <dbReference type="NCBI Taxonomy" id="702115"/>
    <lineage>
        <taxon>Bacteria</taxon>
        <taxon>Pseudomonadati</taxon>
        <taxon>Pseudomonadota</taxon>
        <taxon>Gammaproteobacteria</taxon>
        <taxon>Pseudomonadales</taxon>
        <taxon>Pseudomonadaceae</taxon>
        <taxon>Pseudomonas</taxon>
    </lineage>
</organism>
<comment type="caution">
    <text evidence="10">The sequence shown here is derived from an EMBL/GenBank/DDBJ whole genome shotgun (WGS) entry which is preliminary data.</text>
</comment>
<evidence type="ECO:0000313" key="11">
    <source>
        <dbReference type="Proteomes" id="UP000317933"/>
    </source>
</evidence>
<keyword evidence="4 7" id="KW-0574">Periplasm</keyword>
<dbReference type="GO" id="GO:0042597">
    <property type="term" value="C:periplasmic space"/>
    <property type="evidence" value="ECO:0007669"/>
    <property type="project" value="UniProtKB-SubCell"/>
</dbReference>
<feature type="chain" id="PRO_5021511881" description="Thiol:disulfide interchange protein" evidence="7">
    <location>
        <begin position="22"/>
        <end position="241"/>
    </location>
</feature>
<evidence type="ECO:0000256" key="4">
    <source>
        <dbReference type="ARBA" id="ARBA00022764"/>
    </source>
</evidence>
<evidence type="ECO:0000256" key="2">
    <source>
        <dbReference type="ARBA" id="ARBA00009813"/>
    </source>
</evidence>
<dbReference type="RefSeq" id="WP_140672195.1">
    <property type="nucleotide sequence ID" value="NZ_RCZE01000026.1"/>
</dbReference>
<gene>
    <name evidence="10" type="ORF">EAH78_31615</name>
</gene>
<dbReference type="Proteomes" id="UP000317933">
    <property type="component" value="Unassembled WGS sequence"/>
</dbReference>
<dbReference type="InterPro" id="IPR018950">
    <property type="entry name" value="DiS-bond_isomerase_DsbC/G_N"/>
</dbReference>
<evidence type="ECO:0000256" key="1">
    <source>
        <dbReference type="ARBA" id="ARBA00004418"/>
    </source>
</evidence>
<evidence type="ECO:0000256" key="5">
    <source>
        <dbReference type="ARBA" id="ARBA00023157"/>
    </source>
</evidence>